<dbReference type="Proteomes" id="UP000033882">
    <property type="component" value="Unassembled WGS sequence"/>
</dbReference>
<keyword evidence="4" id="KW-0378">Hydrolase</keyword>
<dbReference type="Gene3D" id="2.60.40.10">
    <property type="entry name" value="Immunoglobulins"/>
    <property type="match status" value="1"/>
</dbReference>
<feature type="compositionally biased region" description="Polar residues" evidence="1">
    <location>
        <begin position="308"/>
        <end position="319"/>
    </location>
</feature>
<sequence length="600" mass="63966">MNKFNKNGASVLKATFVGFVVLVSAFGPMINVAGAAAAFNQGSQPRQLLSGANGSEAGTTNWEESSVDVEVDDKLSFMVYFKNTSGEVATDPRVSISIDIDSNGQGAVATAEVWADNAPTISDSINIDLSGSGEIMSISHTETHLYNAHGLIALPGDEEDVVTSGGVAVGNVQAGGIRYVIANFSVNGDDGGGSNGVEVTTLNADDIDDNSAVLVCDADAGDADADVWFEWGEDSGLDEETTFVTVDSNDSDRIKKTITGLDEDTKYYFRCIADDDDGNEDTGSTKSFTTDDDGGGSTNADEPDVVTISATGVNNTSATLRGEVDPNGDNTDAWFEWGTSASNLNRTTSNQDMGDGTNDVSFSSNISGLSENTTYYFRAMAENGEGDDQGSILSFRTGSPIVNVVTRFVDVFRTIEVAAEPEPEVEALIITLNANAGNTDRREIDYTVSYENRTGLTLTDVVLTVPMPNELDFVGSDPRESLNRNDELVYNIGTVRPGEQDSFLIETELDNGVDANDEIRFVAHVSYNDNSRVTKIVEVIDEGSFGQIASGGGAFTAAIADAFRGLFTNPLLWIILFILLVTFAVRYMLVAKDRRTSTLV</sequence>
<keyword evidence="2" id="KW-0472">Membrane</keyword>
<keyword evidence="2" id="KW-0812">Transmembrane</keyword>
<proteinExistence type="predicted"/>
<dbReference type="SUPFAM" id="SSF49265">
    <property type="entry name" value="Fibronectin type III"/>
    <property type="match status" value="1"/>
</dbReference>
<evidence type="ECO:0000259" key="3">
    <source>
        <dbReference type="PROSITE" id="PS50853"/>
    </source>
</evidence>
<dbReference type="PATRIC" id="fig|1619005.3.peg.1137"/>
<keyword evidence="2" id="KW-1133">Transmembrane helix</keyword>
<dbReference type="GO" id="GO:0006508">
    <property type="term" value="P:proteolysis"/>
    <property type="evidence" value="ECO:0007669"/>
    <property type="project" value="UniProtKB-KW"/>
</dbReference>
<dbReference type="SMART" id="SM00060">
    <property type="entry name" value="FN3"/>
    <property type="match status" value="2"/>
</dbReference>
<protein>
    <submittedName>
        <fullName evidence="4">Subtilisin-like protein serine protease</fullName>
    </submittedName>
</protein>
<evidence type="ECO:0000313" key="4">
    <source>
        <dbReference type="EMBL" id="KKU88336.1"/>
    </source>
</evidence>
<gene>
    <name evidence="4" type="ORF">UY19_C0031G0002</name>
</gene>
<dbReference type="AlphaFoldDB" id="A0A0G1U2Q7"/>
<dbReference type="InterPro" id="IPR013783">
    <property type="entry name" value="Ig-like_fold"/>
</dbReference>
<name>A0A0G1U2Q7_9BACT</name>
<dbReference type="InterPro" id="IPR036116">
    <property type="entry name" value="FN3_sf"/>
</dbReference>
<dbReference type="PROSITE" id="PS50853">
    <property type="entry name" value="FN3"/>
    <property type="match status" value="2"/>
</dbReference>
<evidence type="ECO:0000313" key="5">
    <source>
        <dbReference type="Proteomes" id="UP000033882"/>
    </source>
</evidence>
<evidence type="ECO:0000256" key="2">
    <source>
        <dbReference type="SAM" id="Phobius"/>
    </source>
</evidence>
<accession>A0A0G1U2Q7</accession>
<dbReference type="InterPro" id="IPR003961">
    <property type="entry name" value="FN3_dom"/>
</dbReference>
<keyword evidence="4" id="KW-0645">Protease</keyword>
<feature type="region of interest" description="Disordered" evidence="1">
    <location>
        <begin position="278"/>
        <end position="331"/>
    </location>
</feature>
<reference evidence="4 5" key="1">
    <citation type="journal article" date="2015" name="Nature">
        <title>rRNA introns, odd ribosomes, and small enigmatic genomes across a large radiation of phyla.</title>
        <authorList>
            <person name="Brown C.T."/>
            <person name="Hug L.A."/>
            <person name="Thomas B.C."/>
            <person name="Sharon I."/>
            <person name="Castelle C.J."/>
            <person name="Singh A."/>
            <person name="Wilkins M.J."/>
            <person name="Williams K.H."/>
            <person name="Banfield J.F."/>
        </authorList>
    </citation>
    <scope>NUCLEOTIDE SEQUENCE [LARGE SCALE GENOMIC DNA]</scope>
</reference>
<feature type="transmembrane region" description="Helical" evidence="2">
    <location>
        <begin position="571"/>
        <end position="589"/>
    </location>
</feature>
<evidence type="ECO:0000256" key="1">
    <source>
        <dbReference type="SAM" id="MobiDB-lite"/>
    </source>
</evidence>
<feature type="domain" description="Fibronectin type-III" evidence="3">
    <location>
        <begin position="302"/>
        <end position="400"/>
    </location>
</feature>
<dbReference type="GO" id="GO:0008233">
    <property type="term" value="F:peptidase activity"/>
    <property type="evidence" value="ECO:0007669"/>
    <property type="project" value="UniProtKB-KW"/>
</dbReference>
<comment type="caution">
    <text evidence="4">The sequence shown here is derived from an EMBL/GenBank/DDBJ whole genome shotgun (WGS) entry which is preliminary data.</text>
</comment>
<feature type="domain" description="Fibronectin type-III" evidence="3">
    <location>
        <begin position="198"/>
        <end position="293"/>
    </location>
</feature>
<organism evidence="4 5">
    <name type="scientific">Candidatus Wolfebacteria bacterium GW2011_GWA2_47_9b</name>
    <dbReference type="NCBI Taxonomy" id="1619005"/>
    <lineage>
        <taxon>Bacteria</taxon>
        <taxon>Candidatus Wolfeibacteriota</taxon>
    </lineage>
</organism>
<dbReference type="EMBL" id="LCPB01000031">
    <property type="protein sequence ID" value="KKU88336.1"/>
    <property type="molecule type" value="Genomic_DNA"/>
</dbReference>